<proteinExistence type="predicted"/>
<evidence type="ECO:0000256" key="1">
    <source>
        <dbReference type="SAM" id="MobiDB-lite"/>
    </source>
</evidence>
<reference evidence="2 3" key="1">
    <citation type="submission" date="2016-02" db="EMBL/GenBank/DDBJ databases">
        <title>Complete genome sequencing and analysis of ATSB10, Dyella thiooxydans isolated from rhizosphere soil of sunflower (Helianthus annuus L.).</title>
        <authorList>
            <person name="Lee Y."/>
            <person name="Hwangbo K."/>
            <person name="Chung H."/>
            <person name="Yoo J."/>
            <person name="Kim K.Y."/>
            <person name="Sa T.M."/>
            <person name="Um Y."/>
            <person name="Madhaiyan M."/>
        </authorList>
    </citation>
    <scope>NUCLEOTIDE SEQUENCE [LARGE SCALE GENOMIC DNA]</scope>
    <source>
        <strain evidence="2 3">ATSB10</strain>
    </source>
</reference>
<feature type="compositionally biased region" description="Basic and acidic residues" evidence="1">
    <location>
        <begin position="27"/>
        <end position="36"/>
    </location>
</feature>
<organism evidence="2 3">
    <name type="scientific">Dyella thiooxydans</name>
    <dbReference type="NCBI Taxonomy" id="445710"/>
    <lineage>
        <taxon>Bacteria</taxon>
        <taxon>Pseudomonadati</taxon>
        <taxon>Pseudomonadota</taxon>
        <taxon>Gammaproteobacteria</taxon>
        <taxon>Lysobacterales</taxon>
        <taxon>Rhodanobacteraceae</taxon>
        <taxon>Dyella</taxon>
    </lineage>
</organism>
<evidence type="ECO:0000313" key="3">
    <source>
        <dbReference type="Proteomes" id="UP000077255"/>
    </source>
</evidence>
<dbReference type="Proteomes" id="UP000077255">
    <property type="component" value="Chromosome"/>
</dbReference>
<dbReference type="KEGG" id="dtx:ATSB10_27140"/>
<feature type="region of interest" description="Disordered" evidence="1">
    <location>
        <begin position="1"/>
        <end position="55"/>
    </location>
</feature>
<name>A0A160N3Q5_9GAMM</name>
<protein>
    <submittedName>
        <fullName evidence="2">Uncharacterized protein</fullName>
    </submittedName>
</protein>
<dbReference type="AlphaFoldDB" id="A0A160N3Q5"/>
<gene>
    <name evidence="2" type="ORF">ATSB10_27140</name>
</gene>
<dbReference type="EMBL" id="CP014841">
    <property type="protein sequence ID" value="AND70168.1"/>
    <property type="molecule type" value="Genomic_DNA"/>
</dbReference>
<keyword evidence="3" id="KW-1185">Reference proteome</keyword>
<accession>A0A160N3Q5</accession>
<evidence type="ECO:0000313" key="2">
    <source>
        <dbReference type="EMBL" id="AND70168.1"/>
    </source>
</evidence>
<sequence>MQGGGFHGSPGTWARPQEYQPLVPDPTRWRHADAKTPARGRRCGSAASGEAWISA</sequence>